<evidence type="ECO:0000313" key="2">
    <source>
        <dbReference type="EMBL" id="PAB59886.1"/>
    </source>
</evidence>
<proteinExistence type="predicted"/>
<dbReference type="SUPFAM" id="SSF53098">
    <property type="entry name" value="Ribonuclease H-like"/>
    <property type="match status" value="1"/>
</dbReference>
<keyword evidence="3" id="KW-1185">Reference proteome</keyword>
<accession>A0A267MK29</accession>
<dbReference type="Proteomes" id="UP000216024">
    <property type="component" value="Unassembled WGS sequence"/>
</dbReference>
<dbReference type="InterPro" id="IPR002559">
    <property type="entry name" value="Transposase_11"/>
</dbReference>
<dbReference type="InterPro" id="IPR012337">
    <property type="entry name" value="RNaseH-like_sf"/>
</dbReference>
<dbReference type="OrthoDB" id="1897362at2"/>
<organism evidence="2 3">
    <name type="scientific">Anaeromicrobium sediminis</name>
    <dbReference type="NCBI Taxonomy" id="1478221"/>
    <lineage>
        <taxon>Bacteria</taxon>
        <taxon>Bacillati</taxon>
        <taxon>Bacillota</taxon>
        <taxon>Clostridia</taxon>
        <taxon>Peptostreptococcales</taxon>
        <taxon>Thermotaleaceae</taxon>
        <taxon>Anaeromicrobium</taxon>
    </lineage>
</organism>
<dbReference type="Pfam" id="PF01609">
    <property type="entry name" value="DDE_Tnp_1"/>
    <property type="match status" value="1"/>
</dbReference>
<dbReference type="AlphaFoldDB" id="A0A267MK29"/>
<protein>
    <recommendedName>
        <fullName evidence="1">Transposase IS4-like domain-containing protein</fullName>
    </recommendedName>
</protein>
<dbReference type="GO" id="GO:0004803">
    <property type="term" value="F:transposase activity"/>
    <property type="evidence" value="ECO:0007669"/>
    <property type="project" value="InterPro"/>
</dbReference>
<feature type="domain" description="Transposase IS4-like" evidence="1">
    <location>
        <begin position="16"/>
        <end position="80"/>
    </location>
</feature>
<dbReference type="GO" id="GO:0006313">
    <property type="term" value="P:DNA transposition"/>
    <property type="evidence" value="ECO:0007669"/>
    <property type="project" value="InterPro"/>
</dbReference>
<name>A0A267MK29_9FIRM</name>
<dbReference type="GO" id="GO:0003677">
    <property type="term" value="F:DNA binding"/>
    <property type="evidence" value="ECO:0007669"/>
    <property type="project" value="InterPro"/>
</dbReference>
<dbReference type="EMBL" id="NIBG01000005">
    <property type="protein sequence ID" value="PAB59886.1"/>
    <property type="molecule type" value="Genomic_DNA"/>
</dbReference>
<gene>
    <name evidence="2" type="ORF">CCE28_07995</name>
</gene>
<comment type="caution">
    <text evidence="2">The sequence shown here is derived from an EMBL/GenBank/DDBJ whole genome shotgun (WGS) entry which is preliminary data.</text>
</comment>
<reference evidence="2 3" key="1">
    <citation type="submission" date="2017-06" db="EMBL/GenBank/DDBJ databases">
        <title>Draft genome sequence of anaerobic fermentative bacterium Anaeromicrobium sediminis DY2726D isolated from West Pacific Ocean sediments.</title>
        <authorList>
            <person name="Zeng X."/>
        </authorList>
    </citation>
    <scope>NUCLEOTIDE SEQUENCE [LARGE SCALE GENOMIC DNA]</scope>
    <source>
        <strain evidence="2 3">DY2726D</strain>
    </source>
</reference>
<sequence length="97" mass="11835">MIYNKTSFEKQGYEWLCLYGRNVETEKLTRNQILEVYRVRWPIELLFKSMKSRLDIDEFEKIGLPYLNCIIYGKLITLMLTTPIYNYYDIKTYKAER</sequence>
<evidence type="ECO:0000313" key="3">
    <source>
        <dbReference type="Proteomes" id="UP000216024"/>
    </source>
</evidence>
<evidence type="ECO:0000259" key="1">
    <source>
        <dbReference type="Pfam" id="PF01609"/>
    </source>
</evidence>
<dbReference type="Gene3D" id="3.90.350.10">
    <property type="entry name" value="Transposase Inhibitor Protein From Tn5, Chain A, domain 1"/>
    <property type="match status" value="1"/>
</dbReference>
<dbReference type="RefSeq" id="WP_095132751.1">
    <property type="nucleotide sequence ID" value="NZ_NIBG01000005.1"/>
</dbReference>